<dbReference type="InterPro" id="IPR036388">
    <property type="entry name" value="WH-like_DNA-bd_sf"/>
</dbReference>
<dbReference type="Gene3D" id="1.10.10.10">
    <property type="entry name" value="Winged helix-like DNA-binding domain superfamily/Winged helix DNA-binding domain"/>
    <property type="match status" value="1"/>
</dbReference>
<dbReference type="Pfam" id="PF22381">
    <property type="entry name" value="Staph_reg_Sar_Rot"/>
    <property type="match status" value="1"/>
</dbReference>
<dbReference type="PRINTS" id="PR00598">
    <property type="entry name" value="HTHMARR"/>
</dbReference>
<dbReference type="InterPro" id="IPR036390">
    <property type="entry name" value="WH_DNA-bd_sf"/>
</dbReference>
<evidence type="ECO:0000256" key="2">
    <source>
        <dbReference type="ARBA" id="ARBA00022490"/>
    </source>
</evidence>
<gene>
    <name evidence="7" type="ORF">IU449_04160</name>
</gene>
<evidence type="ECO:0000256" key="4">
    <source>
        <dbReference type="ARBA" id="ARBA00023125"/>
    </source>
</evidence>
<dbReference type="CDD" id="cd00090">
    <property type="entry name" value="HTH_ARSR"/>
    <property type="match status" value="1"/>
</dbReference>
<dbReference type="SUPFAM" id="SSF46785">
    <property type="entry name" value="Winged helix' DNA-binding domain"/>
    <property type="match status" value="1"/>
</dbReference>
<dbReference type="SMART" id="SM00347">
    <property type="entry name" value="HTH_MARR"/>
    <property type="match status" value="1"/>
</dbReference>
<dbReference type="InterPro" id="IPR039422">
    <property type="entry name" value="MarR/SlyA-like"/>
</dbReference>
<dbReference type="InterPro" id="IPR011991">
    <property type="entry name" value="ArsR-like_HTH"/>
</dbReference>
<keyword evidence="5" id="KW-0804">Transcription</keyword>
<comment type="subcellular location">
    <subcellularLocation>
        <location evidence="1">Cytoplasm</location>
    </subcellularLocation>
</comment>
<evidence type="ECO:0000256" key="5">
    <source>
        <dbReference type="ARBA" id="ARBA00023163"/>
    </source>
</evidence>
<evidence type="ECO:0000259" key="6">
    <source>
        <dbReference type="PROSITE" id="PS50995"/>
    </source>
</evidence>
<dbReference type="PANTHER" id="PTHR33164:SF5">
    <property type="entry name" value="ORGANIC HYDROPEROXIDE RESISTANCE TRANSCRIPTIONAL REGULATOR"/>
    <property type="match status" value="1"/>
</dbReference>
<dbReference type="RefSeq" id="WP_195000612.1">
    <property type="nucleotide sequence ID" value="NZ_JADLQN010000001.1"/>
</dbReference>
<evidence type="ECO:0000256" key="1">
    <source>
        <dbReference type="ARBA" id="ARBA00004496"/>
    </source>
</evidence>
<dbReference type="Proteomes" id="UP000707731">
    <property type="component" value="Unassembled WGS sequence"/>
</dbReference>
<feature type="domain" description="HTH marR-type" evidence="6">
    <location>
        <begin position="12"/>
        <end position="142"/>
    </location>
</feature>
<dbReference type="EMBL" id="JADLQN010000001">
    <property type="protein sequence ID" value="MBF6353750.1"/>
    <property type="molecule type" value="Genomic_DNA"/>
</dbReference>
<evidence type="ECO:0000313" key="7">
    <source>
        <dbReference type="EMBL" id="MBF6353750.1"/>
    </source>
</evidence>
<evidence type="ECO:0000256" key="3">
    <source>
        <dbReference type="ARBA" id="ARBA00023015"/>
    </source>
</evidence>
<dbReference type="PANTHER" id="PTHR33164">
    <property type="entry name" value="TRANSCRIPTIONAL REGULATOR, MARR FAMILY"/>
    <property type="match status" value="1"/>
</dbReference>
<proteinExistence type="predicted"/>
<sequence length="146" mass="16428">MGSAIDDPLRLERQVCFALAVANRAVLSIYRPLLEPMKLTHPQYLVMLTLWGDAPLSVKEIGELLQLDSPTLSPLLKRLEALDYITRTRDPRDERNLVIDLTPTGRALRVEAEKIPAAVVERLGVGLDELEELHSVLTRVNRAARR</sequence>
<comment type="caution">
    <text evidence="7">The sequence shown here is derived from an EMBL/GenBank/DDBJ whole genome shotgun (WGS) entry which is preliminary data.</text>
</comment>
<keyword evidence="8" id="KW-1185">Reference proteome</keyword>
<name>A0ABS0D6P4_9NOCA</name>
<protein>
    <submittedName>
        <fullName evidence="7">MarR family transcriptional regulator</fullName>
    </submittedName>
</protein>
<dbReference type="InterPro" id="IPR055166">
    <property type="entry name" value="Transc_reg_Sar_Rot_HTH"/>
</dbReference>
<reference evidence="7 8" key="1">
    <citation type="submission" date="2020-10" db="EMBL/GenBank/DDBJ databases">
        <title>Identification of Nocardia species via Next-generation sequencing and recognition of intraspecies genetic diversity.</title>
        <authorList>
            <person name="Li P."/>
            <person name="Li P."/>
            <person name="Lu B."/>
        </authorList>
    </citation>
    <scope>NUCLEOTIDE SEQUENCE [LARGE SCALE GENOMIC DNA]</scope>
    <source>
        <strain evidence="7 8">BJ06-0143</strain>
    </source>
</reference>
<dbReference type="InterPro" id="IPR000835">
    <property type="entry name" value="HTH_MarR-typ"/>
</dbReference>
<evidence type="ECO:0000313" key="8">
    <source>
        <dbReference type="Proteomes" id="UP000707731"/>
    </source>
</evidence>
<keyword evidence="4" id="KW-0238">DNA-binding</keyword>
<organism evidence="7 8">
    <name type="scientific">Nocardia higoensis</name>
    <dbReference type="NCBI Taxonomy" id="228599"/>
    <lineage>
        <taxon>Bacteria</taxon>
        <taxon>Bacillati</taxon>
        <taxon>Actinomycetota</taxon>
        <taxon>Actinomycetes</taxon>
        <taxon>Mycobacteriales</taxon>
        <taxon>Nocardiaceae</taxon>
        <taxon>Nocardia</taxon>
    </lineage>
</organism>
<keyword evidence="3" id="KW-0805">Transcription regulation</keyword>
<keyword evidence="2" id="KW-0963">Cytoplasm</keyword>
<dbReference type="PROSITE" id="PS50995">
    <property type="entry name" value="HTH_MARR_2"/>
    <property type="match status" value="1"/>
</dbReference>
<accession>A0ABS0D6P4</accession>